<evidence type="ECO:0000259" key="1">
    <source>
        <dbReference type="Pfam" id="PF06114"/>
    </source>
</evidence>
<accession>A0A285PK60</accession>
<proteinExistence type="predicted"/>
<dbReference type="Pfam" id="PF06114">
    <property type="entry name" value="Peptidase_M78"/>
    <property type="match status" value="1"/>
</dbReference>
<dbReference type="InterPro" id="IPR010359">
    <property type="entry name" value="IrrE_HExxH"/>
</dbReference>
<sequence>MRGAVIEKEANAFAMELLMPEAFLREDIGQDGIDVCDEVAVAKLAKKYQVPVNVMAGRLVDLHFNAKELGDER</sequence>
<evidence type="ECO:0000313" key="2">
    <source>
        <dbReference type="EMBL" id="SNZ21673.1"/>
    </source>
</evidence>
<organism evidence="2 3">
    <name type="scientific">Cohaesibacter gelatinilyticus</name>
    <dbReference type="NCBI Taxonomy" id="372072"/>
    <lineage>
        <taxon>Bacteria</taxon>
        <taxon>Pseudomonadati</taxon>
        <taxon>Pseudomonadota</taxon>
        <taxon>Alphaproteobacteria</taxon>
        <taxon>Hyphomicrobiales</taxon>
        <taxon>Cohaesibacteraceae</taxon>
    </lineage>
</organism>
<evidence type="ECO:0000313" key="3">
    <source>
        <dbReference type="Proteomes" id="UP000219439"/>
    </source>
</evidence>
<dbReference type="OrthoDB" id="9794834at2"/>
<protein>
    <recommendedName>
        <fullName evidence="1">IrrE N-terminal-like domain-containing protein</fullName>
    </recommendedName>
</protein>
<dbReference type="RefSeq" id="WP_097156056.1">
    <property type="nucleotide sequence ID" value="NZ_OBEL01000011.1"/>
</dbReference>
<keyword evidence="3" id="KW-1185">Reference proteome</keyword>
<gene>
    <name evidence="2" type="ORF">SAMN06265368_4798</name>
</gene>
<dbReference type="EMBL" id="OBEL01000011">
    <property type="protein sequence ID" value="SNZ21673.1"/>
    <property type="molecule type" value="Genomic_DNA"/>
</dbReference>
<dbReference type="Proteomes" id="UP000219439">
    <property type="component" value="Unassembled WGS sequence"/>
</dbReference>
<name>A0A285PK60_9HYPH</name>
<feature type="domain" description="IrrE N-terminal-like" evidence="1">
    <location>
        <begin position="5"/>
        <end position="59"/>
    </location>
</feature>
<dbReference type="AlphaFoldDB" id="A0A285PK60"/>
<reference evidence="2 3" key="1">
    <citation type="submission" date="2017-09" db="EMBL/GenBank/DDBJ databases">
        <authorList>
            <person name="Ehlers B."/>
            <person name="Leendertz F.H."/>
        </authorList>
    </citation>
    <scope>NUCLEOTIDE SEQUENCE [LARGE SCALE GENOMIC DNA]</scope>
    <source>
        <strain evidence="2 3">DSM 18289</strain>
    </source>
</reference>